<dbReference type="EMBL" id="BARV01001828">
    <property type="protein sequence ID" value="GAI00542.1"/>
    <property type="molecule type" value="Genomic_DNA"/>
</dbReference>
<reference evidence="1" key="1">
    <citation type="journal article" date="2014" name="Front. Microbiol.">
        <title>High frequency of phylogenetically diverse reductive dehalogenase-homologous genes in deep subseafloor sedimentary metagenomes.</title>
        <authorList>
            <person name="Kawai M."/>
            <person name="Futagami T."/>
            <person name="Toyoda A."/>
            <person name="Takaki Y."/>
            <person name="Nishi S."/>
            <person name="Hori S."/>
            <person name="Arai W."/>
            <person name="Tsubouchi T."/>
            <person name="Morono Y."/>
            <person name="Uchiyama I."/>
            <person name="Ito T."/>
            <person name="Fujiyama A."/>
            <person name="Inagaki F."/>
            <person name="Takami H."/>
        </authorList>
    </citation>
    <scope>NUCLEOTIDE SEQUENCE</scope>
    <source>
        <strain evidence="1">Expedition CK06-06</strain>
    </source>
</reference>
<organism evidence="1">
    <name type="scientific">marine sediment metagenome</name>
    <dbReference type="NCBI Taxonomy" id="412755"/>
    <lineage>
        <taxon>unclassified sequences</taxon>
        <taxon>metagenomes</taxon>
        <taxon>ecological metagenomes</taxon>
    </lineage>
</organism>
<evidence type="ECO:0000313" key="1">
    <source>
        <dbReference type="EMBL" id="GAI00542.1"/>
    </source>
</evidence>
<protein>
    <submittedName>
        <fullName evidence="1">Uncharacterized protein</fullName>
    </submittedName>
</protein>
<comment type="caution">
    <text evidence="1">The sequence shown here is derived from an EMBL/GenBank/DDBJ whole genome shotgun (WGS) entry which is preliminary data.</text>
</comment>
<gene>
    <name evidence="1" type="ORF">S06H3_05038</name>
</gene>
<proteinExistence type="predicted"/>
<sequence length="32" mass="3625">MSIAINALATTIFVESPRLRYDNAVVFSQIQR</sequence>
<name>X1K0L4_9ZZZZ</name>
<accession>X1K0L4</accession>
<dbReference type="AlphaFoldDB" id="X1K0L4"/>
<feature type="non-terminal residue" evidence="1">
    <location>
        <position position="32"/>
    </location>
</feature>